<dbReference type="EMBL" id="MWPS01000016">
    <property type="protein sequence ID" value="OPG16444.1"/>
    <property type="molecule type" value="Genomic_DNA"/>
</dbReference>
<accession>A0A1V4EUJ8</accession>
<comment type="caution">
    <text evidence="2">The sequence shown here is derived from an EMBL/GenBank/DDBJ whole genome shotgun (WGS) entry which is preliminary data.</text>
</comment>
<sequence length="128" mass="13999">MERQNEYGFALPVSLGILFIVAVVTATSVYLATADAKQTALEWQMIQAKDTARSGIAVALSQLRGGKIIRQQRIRFQSGYADVVETSNAVSTIYNLLSVAQTVYGASATVFTTYNQTTQRIVFVQETP</sequence>
<evidence type="ECO:0000256" key="1">
    <source>
        <dbReference type="SAM" id="Phobius"/>
    </source>
</evidence>
<organism evidence="2 3">
    <name type="scientific">Ferroacidibacillus organovorans</name>
    <dbReference type="NCBI Taxonomy" id="1765683"/>
    <lineage>
        <taxon>Bacteria</taxon>
        <taxon>Bacillati</taxon>
        <taxon>Bacillota</taxon>
        <taxon>Bacilli</taxon>
        <taxon>Bacillales</taxon>
        <taxon>Alicyclobacillaceae</taxon>
        <taxon>Ferroacidibacillus</taxon>
    </lineage>
</organism>
<reference evidence="2 3" key="1">
    <citation type="submission" date="2017-02" db="EMBL/GenBank/DDBJ databases">
        <title>Draft genome of Acidibacillus ferrooxidans Huett2.</title>
        <authorList>
            <person name="Schopf S."/>
        </authorList>
    </citation>
    <scope>NUCLEOTIDE SEQUENCE [LARGE SCALE GENOMIC DNA]</scope>
    <source>
        <strain evidence="2 3">Huett2</strain>
    </source>
</reference>
<proteinExistence type="predicted"/>
<keyword evidence="1" id="KW-0812">Transmembrane</keyword>
<gene>
    <name evidence="2" type="ORF">B2M26_06085</name>
</gene>
<dbReference type="AlphaFoldDB" id="A0A1V4EUJ8"/>
<feature type="transmembrane region" description="Helical" evidence="1">
    <location>
        <begin position="7"/>
        <end position="31"/>
    </location>
</feature>
<keyword evidence="1" id="KW-0472">Membrane</keyword>
<evidence type="ECO:0000313" key="2">
    <source>
        <dbReference type="EMBL" id="OPG16444.1"/>
    </source>
</evidence>
<keyword evidence="1" id="KW-1133">Transmembrane helix</keyword>
<dbReference type="Proteomes" id="UP000190229">
    <property type="component" value="Unassembled WGS sequence"/>
</dbReference>
<dbReference type="RefSeq" id="WP_079290219.1">
    <property type="nucleotide sequence ID" value="NZ_MWPS01000016.1"/>
</dbReference>
<keyword evidence="3" id="KW-1185">Reference proteome</keyword>
<evidence type="ECO:0000313" key="3">
    <source>
        <dbReference type="Proteomes" id="UP000190229"/>
    </source>
</evidence>
<protein>
    <submittedName>
        <fullName evidence="2">Uncharacterized protein</fullName>
    </submittedName>
</protein>
<name>A0A1V4EUJ8_9BACL</name>